<dbReference type="OrthoDB" id="9995210at2759"/>
<reference evidence="2" key="1">
    <citation type="submission" date="2016-10" db="EMBL/GenBank/DDBJ databases">
        <authorList>
            <person name="Benchimol M."/>
            <person name="Almeida L.G."/>
            <person name="Vasconcelos A.T."/>
            <person name="Perreira-Neves A."/>
            <person name="Rosa I.A."/>
            <person name="Tasca T."/>
            <person name="Bogo M.R."/>
            <person name="de Souza W."/>
        </authorList>
    </citation>
    <scope>NUCLEOTIDE SEQUENCE [LARGE SCALE GENOMIC DNA]</scope>
    <source>
        <strain evidence="2">K</strain>
    </source>
</reference>
<evidence type="ECO:0000259" key="1">
    <source>
        <dbReference type="Pfam" id="PF11929"/>
    </source>
</evidence>
<evidence type="ECO:0000313" key="3">
    <source>
        <dbReference type="Proteomes" id="UP000179807"/>
    </source>
</evidence>
<dbReference type="InterPro" id="IPR020683">
    <property type="entry name" value="DUF3447"/>
</dbReference>
<dbReference type="Proteomes" id="UP000179807">
    <property type="component" value="Unassembled WGS sequence"/>
</dbReference>
<dbReference type="Pfam" id="PF11929">
    <property type="entry name" value="DUF3447"/>
    <property type="match status" value="1"/>
</dbReference>
<gene>
    <name evidence="2" type="ORF">TRFO_09381</name>
</gene>
<feature type="domain" description="DUF3447" evidence="1">
    <location>
        <begin position="201"/>
        <end position="271"/>
    </location>
</feature>
<sequence length="384" mass="44636">MKIFNLCCKLQELLLNHKENDCFDDVQEFLENNQMFENQKKTLATMRLFCRNYMLSPIVEILKKIPIINFSHEKIDSYMAHDKIIQRYDIIILLLFLSKHKSDDYNYNHRSFIYRTPKEEKLNNLHTNSPIVNFIKEDDVDSLQDLINQKNLGVNDQIERGYDETDRSLYNCLPIHFAAYFGSVKCFKYLLNNTDQNHFSSLLKYAVIGGNYDIIHLAEAKYQRTDAYSASKIMSCAIEYMRNDLIEYLTEALNIEIDGNAYNQCVYSSNYLGLLKLIEINHDRINDNGGTGSSIFDIAAFEGYFDFIQFLSKDSIVDMLQENDYSKTALHSAARMNRLNIVKYLVEKCKIPYNIMSSSYGTPLNVAESYGMDKVCEYLKNCAS</sequence>
<dbReference type="RefSeq" id="XP_068350795.1">
    <property type="nucleotide sequence ID" value="XM_068494841.1"/>
</dbReference>
<dbReference type="Pfam" id="PF00023">
    <property type="entry name" value="Ank"/>
    <property type="match status" value="1"/>
</dbReference>
<dbReference type="SUPFAM" id="SSF48403">
    <property type="entry name" value="Ankyrin repeat"/>
    <property type="match status" value="1"/>
</dbReference>
<accession>A0A1J4JES7</accession>
<dbReference type="SMART" id="SM00248">
    <property type="entry name" value="ANK"/>
    <property type="match status" value="3"/>
</dbReference>
<dbReference type="GeneID" id="94829545"/>
<dbReference type="Gene3D" id="1.25.40.20">
    <property type="entry name" value="Ankyrin repeat-containing domain"/>
    <property type="match status" value="2"/>
</dbReference>
<dbReference type="EMBL" id="MLAK01001104">
    <property type="protein sequence ID" value="OHS97658.1"/>
    <property type="molecule type" value="Genomic_DNA"/>
</dbReference>
<comment type="caution">
    <text evidence="2">The sequence shown here is derived from an EMBL/GenBank/DDBJ whole genome shotgun (WGS) entry which is preliminary data.</text>
</comment>
<dbReference type="InterPro" id="IPR036770">
    <property type="entry name" value="Ankyrin_rpt-contain_sf"/>
</dbReference>
<keyword evidence="3" id="KW-1185">Reference proteome</keyword>
<dbReference type="AlphaFoldDB" id="A0A1J4JES7"/>
<evidence type="ECO:0000313" key="2">
    <source>
        <dbReference type="EMBL" id="OHS97658.1"/>
    </source>
</evidence>
<protein>
    <recommendedName>
        <fullName evidence="1">DUF3447 domain-containing protein</fullName>
    </recommendedName>
</protein>
<dbReference type="PANTHER" id="PTHR24159:SF5">
    <property type="entry name" value="ANK_REP_REGION DOMAIN-CONTAINING PROTEIN"/>
    <property type="match status" value="1"/>
</dbReference>
<dbReference type="InterPro" id="IPR002110">
    <property type="entry name" value="Ankyrin_rpt"/>
</dbReference>
<dbReference type="PANTHER" id="PTHR24159">
    <property type="match status" value="1"/>
</dbReference>
<dbReference type="VEuPathDB" id="TrichDB:TRFO_09381"/>
<proteinExistence type="predicted"/>
<name>A0A1J4JES7_9EUKA</name>
<organism evidence="2 3">
    <name type="scientific">Tritrichomonas foetus</name>
    <dbReference type="NCBI Taxonomy" id="1144522"/>
    <lineage>
        <taxon>Eukaryota</taxon>
        <taxon>Metamonada</taxon>
        <taxon>Parabasalia</taxon>
        <taxon>Tritrichomonadida</taxon>
        <taxon>Tritrichomonadidae</taxon>
        <taxon>Tritrichomonas</taxon>
    </lineage>
</organism>
<dbReference type="Pfam" id="PF12796">
    <property type="entry name" value="Ank_2"/>
    <property type="match status" value="1"/>
</dbReference>